<dbReference type="GO" id="GO:0016787">
    <property type="term" value="F:hydrolase activity"/>
    <property type="evidence" value="ECO:0007669"/>
    <property type="project" value="UniProtKB-KW"/>
</dbReference>
<dbReference type="InterPro" id="IPR012338">
    <property type="entry name" value="Beta-lactam/transpept-like"/>
</dbReference>
<dbReference type="EMBL" id="CP045851">
    <property type="protein sequence ID" value="QGG94814.1"/>
    <property type="molecule type" value="Genomic_DNA"/>
</dbReference>
<dbReference type="PROSITE" id="PS51257">
    <property type="entry name" value="PROKAR_LIPOPROTEIN"/>
    <property type="match status" value="1"/>
</dbReference>
<dbReference type="SUPFAM" id="SSF56601">
    <property type="entry name" value="beta-lactamase/transpeptidase-like"/>
    <property type="match status" value="1"/>
</dbReference>
<accession>A0A5Q2RGQ3</accession>
<feature type="compositionally biased region" description="Low complexity" evidence="1">
    <location>
        <begin position="44"/>
        <end position="61"/>
    </location>
</feature>
<dbReference type="Gene3D" id="3.40.710.10">
    <property type="entry name" value="DD-peptidase/beta-lactamase superfamily"/>
    <property type="match status" value="1"/>
</dbReference>
<reference evidence="3 4" key="1">
    <citation type="submission" date="2019-11" db="EMBL/GenBank/DDBJ databases">
        <authorList>
            <person name="He Y."/>
        </authorList>
    </citation>
    <scope>NUCLEOTIDE SEQUENCE [LARGE SCALE GENOMIC DNA]</scope>
    <source>
        <strain evidence="3 4">SCSIO 58843</strain>
    </source>
</reference>
<keyword evidence="3" id="KW-0378">Hydrolase</keyword>
<dbReference type="Pfam" id="PF00144">
    <property type="entry name" value="Beta-lactamase"/>
    <property type="match status" value="1"/>
</dbReference>
<dbReference type="KEGG" id="atq:GH723_06660"/>
<evidence type="ECO:0000313" key="4">
    <source>
        <dbReference type="Proteomes" id="UP000334019"/>
    </source>
</evidence>
<proteinExistence type="predicted"/>
<dbReference type="InterPro" id="IPR050789">
    <property type="entry name" value="Diverse_Enzym_Activities"/>
</dbReference>
<dbReference type="InterPro" id="IPR001466">
    <property type="entry name" value="Beta-lactam-related"/>
</dbReference>
<dbReference type="PANTHER" id="PTHR43283:SF7">
    <property type="entry name" value="BETA-LACTAMASE-RELATED DOMAIN-CONTAINING PROTEIN"/>
    <property type="match status" value="1"/>
</dbReference>
<feature type="compositionally biased region" description="Low complexity" evidence="1">
    <location>
        <begin position="69"/>
        <end position="78"/>
    </location>
</feature>
<organism evidence="3 4">
    <name type="scientific">Actinomarinicola tropica</name>
    <dbReference type="NCBI Taxonomy" id="2789776"/>
    <lineage>
        <taxon>Bacteria</taxon>
        <taxon>Bacillati</taxon>
        <taxon>Actinomycetota</taxon>
        <taxon>Acidimicrobiia</taxon>
        <taxon>Acidimicrobiales</taxon>
        <taxon>Iamiaceae</taxon>
        <taxon>Actinomarinicola</taxon>
    </lineage>
</organism>
<feature type="domain" description="Beta-lactamase-related" evidence="2">
    <location>
        <begin position="101"/>
        <end position="367"/>
    </location>
</feature>
<dbReference type="Proteomes" id="UP000334019">
    <property type="component" value="Chromosome"/>
</dbReference>
<evidence type="ECO:0000259" key="2">
    <source>
        <dbReference type="Pfam" id="PF00144"/>
    </source>
</evidence>
<dbReference type="RefSeq" id="WP_153758922.1">
    <property type="nucleotide sequence ID" value="NZ_CP045851.1"/>
</dbReference>
<evidence type="ECO:0000313" key="3">
    <source>
        <dbReference type="EMBL" id="QGG94814.1"/>
    </source>
</evidence>
<name>A0A5Q2RGQ3_9ACTN</name>
<dbReference type="PANTHER" id="PTHR43283">
    <property type="entry name" value="BETA-LACTAMASE-RELATED"/>
    <property type="match status" value="1"/>
</dbReference>
<gene>
    <name evidence="3" type="ORF">GH723_06660</name>
</gene>
<keyword evidence="4" id="KW-1185">Reference proteome</keyword>
<protein>
    <submittedName>
        <fullName evidence="3">Serine hydrolase</fullName>
    </submittedName>
</protein>
<feature type="region of interest" description="Disordered" evidence="1">
    <location>
        <begin position="34"/>
        <end position="78"/>
    </location>
</feature>
<evidence type="ECO:0000256" key="1">
    <source>
        <dbReference type="SAM" id="MobiDB-lite"/>
    </source>
</evidence>
<dbReference type="AlphaFoldDB" id="A0A5Q2RGQ3"/>
<sequence>MRCGATTDMPSVRRSIVAVVLALTLVVAGCSDDGGGDDVGGSGDAAPETTTSTAAETTTTTVDERPWPTDEWPTTTPADAGLEQADLDRLAAQAEAGSSHCLAVTRDGELVAEWYWAGTDETTERESWSVTKSVTATLVGIAQDDGALDIDQPASDFITEWQGTPSEDVTIRQLLANDSGRYYDAATDYGAMAVQAEDKTAFSIALEQQHDPGTHWDYNNSAIQTLEAVLERATGEDVVEFADERLFAPLGMESELTTDAAGNALVFMGMQTTCRDLARFGLLYLRGGEWQGEQILSEAFVSEAVQPSQSLNPTYGFLWWLLGDVDASTAPGQGDVSGGGAEGYAALGLGNQVLAVFPDTGLVVTRLGPQGGDFGAAQIGDWAATVD</sequence>